<organism evidence="2 3">
    <name type="scientific">Candidatus Wildermuthbacteria bacterium RIFCSPLOWO2_02_FULL_47_9c</name>
    <dbReference type="NCBI Taxonomy" id="1802466"/>
    <lineage>
        <taxon>Bacteria</taxon>
        <taxon>Candidatus Wildermuthiibacteriota</taxon>
    </lineage>
</organism>
<protein>
    <submittedName>
        <fullName evidence="2">Uncharacterized protein</fullName>
    </submittedName>
</protein>
<keyword evidence="1" id="KW-0812">Transmembrane</keyword>
<dbReference type="Proteomes" id="UP000178222">
    <property type="component" value="Unassembled WGS sequence"/>
</dbReference>
<proteinExistence type="predicted"/>
<sequence>MNPFQDFKPEIKLLLIVMLVAGTVTIGGILLLKIANAPREELQQANKKIEPTDAIECGGIEDMQCSDNSECVKIDPLPGARGICVPKESRTNETATWQTYRNEEFGFEFDYPDKWDTIEFEDRTTVNDEKGEPFMTLTFANRAVLGVSFCGAYRENERCEILEGDEINFIIDWGKGQKAIAEADIKDGTVAMFVTLSESTESSRKLFRQILSTFRFVSTFDSVCRENPQYSLAWTAPIQLVDAQGKGTLVVCDQKYPGESHTVYILDKEKHQVWNDGFSGHIYEKPKIIDIDKDGIDEVYWASSGCGGTCTGCRIEFYIYSQKYDERFFRTNWSVPKSPQECGMLIDQPPVFSPNLEEPRYEIFRNYLGDKKFEGENVWGPG</sequence>
<gene>
    <name evidence="2" type="ORF">A3J30_03170</name>
</gene>
<keyword evidence="1" id="KW-0472">Membrane</keyword>
<dbReference type="EMBL" id="MHUL01000003">
    <property type="protein sequence ID" value="OHA77774.1"/>
    <property type="molecule type" value="Genomic_DNA"/>
</dbReference>
<feature type="transmembrane region" description="Helical" evidence="1">
    <location>
        <begin position="12"/>
        <end position="32"/>
    </location>
</feature>
<accession>A0A1G2RY53</accession>
<evidence type="ECO:0000256" key="1">
    <source>
        <dbReference type="SAM" id="Phobius"/>
    </source>
</evidence>
<comment type="caution">
    <text evidence="2">The sequence shown here is derived from an EMBL/GenBank/DDBJ whole genome shotgun (WGS) entry which is preliminary data.</text>
</comment>
<evidence type="ECO:0000313" key="3">
    <source>
        <dbReference type="Proteomes" id="UP000178222"/>
    </source>
</evidence>
<dbReference type="AlphaFoldDB" id="A0A1G2RY53"/>
<evidence type="ECO:0000313" key="2">
    <source>
        <dbReference type="EMBL" id="OHA77774.1"/>
    </source>
</evidence>
<name>A0A1G2RY53_9BACT</name>
<reference evidence="2 3" key="1">
    <citation type="journal article" date="2016" name="Nat. Commun.">
        <title>Thousands of microbial genomes shed light on interconnected biogeochemical processes in an aquifer system.</title>
        <authorList>
            <person name="Anantharaman K."/>
            <person name="Brown C.T."/>
            <person name="Hug L.A."/>
            <person name="Sharon I."/>
            <person name="Castelle C.J."/>
            <person name="Probst A.J."/>
            <person name="Thomas B.C."/>
            <person name="Singh A."/>
            <person name="Wilkins M.J."/>
            <person name="Karaoz U."/>
            <person name="Brodie E.L."/>
            <person name="Williams K.H."/>
            <person name="Hubbard S.S."/>
            <person name="Banfield J.F."/>
        </authorList>
    </citation>
    <scope>NUCLEOTIDE SEQUENCE [LARGE SCALE GENOMIC DNA]</scope>
</reference>
<keyword evidence="1" id="KW-1133">Transmembrane helix</keyword>